<evidence type="ECO:0000313" key="3">
    <source>
        <dbReference type="Proteomes" id="UP000625711"/>
    </source>
</evidence>
<evidence type="ECO:0000313" key="2">
    <source>
        <dbReference type="EMBL" id="KAF7277918.1"/>
    </source>
</evidence>
<protein>
    <submittedName>
        <fullName evidence="2">Uncharacterized protein</fullName>
    </submittedName>
</protein>
<organism evidence="2 3">
    <name type="scientific">Rhynchophorus ferrugineus</name>
    <name type="common">Red palm weevil</name>
    <name type="synonym">Curculio ferrugineus</name>
    <dbReference type="NCBI Taxonomy" id="354439"/>
    <lineage>
        <taxon>Eukaryota</taxon>
        <taxon>Metazoa</taxon>
        <taxon>Ecdysozoa</taxon>
        <taxon>Arthropoda</taxon>
        <taxon>Hexapoda</taxon>
        <taxon>Insecta</taxon>
        <taxon>Pterygota</taxon>
        <taxon>Neoptera</taxon>
        <taxon>Endopterygota</taxon>
        <taxon>Coleoptera</taxon>
        <taxon>Polyphaga</taxon>
        <taxon>Cucujiformia</taxon>
        <taxon>Curculionidae</taxon>
        <taxon>Dryophthorinae</taxon>
        <taxon>Rhynchophorus</taxon>
    </lineage>
</organism>
<comment type="caution">
    <text evidence="2">The sequence shown here is derived from an EMBL/GenBank/DDBJ whole genome shotgun (WGS) entry which is preliminary data.</text>
</comment>
<dbReference type="Proteomes" id="UP000625711">
    <property type="component" value="Unassembled WGS sequence"/>
</dbReference>
<proteinExistence type="predicted"/>
<reference evidence="2" key="1">
    <citation type="submission" date="2020-08" db="EMBL/GenBank/DDBJ databases">
        <title>Genome sequencing and assembly of the red palm weevil Rhynchophorus ferrugineus.</title>
        <authorList>
            <person name="Dias G.B."/>
            <person name="Bergman C.M."/>
            <person name="Manee M."/>
        </authorList>
    </citation>
    <scope>NUCLEOTIDE SEQUENCE</scope>
    <source>
        <strain evidence="2">AA-2017</strain>
        <tissue evidence="2">Whole larva</tissue>
    </source>
</reference>
<feature type="region of interest" description="Disordered" evidence="1">
    <location>
        <begin position="1"/>
        <end position="25"/>
    </location>
</feature>
<keyword evidence="3" id="KW-1185">Reference proteome</keyword>
<dbReference type="AlphaFoldDB" id="A0A834MBT4"/>
<accession>A0A834MBT4</accession>
<gene>
    <name evidence="2" type="ORF">GWI33_009035</name>
</gene>
<dbReference type="EMBL" id="JAACXV010000411">
    <property type="protein sequence ID" value="KAF7277918.1"/>
    <property type="molecule type" value="Genomic_DNA"/>
</dbReference>
<sequence>MDDDHARGKRRFPEAASAARRPLDGLHLTPETNDCGYGDLVFILNTDRQRKSRRSWRGAKGVAAGGVEGRGCAILIIPDVSAGAGWLRAEGRTSIARRY</sequence>
<name>A0A834MBT4_RHYFE</name>
<evidence type="ECO:0000256" key="1">
    <source>
        <dbReference type="SAM" id="MobiDB-lite"/>
    </source>
</evidence>